<gene>
    <name evidence="1" type="ORF">OM076_10955</name>
</gene>
<dbReference type="Proteomes" id="UP001149140">
    <property type="component" value="Unassembled WGS sequence"/>
</dbReference>
<dbReference type="RefSeq" id="WP_270039999.1">
    <property type="nucleotide sequence ID" value="NZ_JAPDOD010000007.1"/>
</dbReference>
<dbReference type="InterPro" id="IPR036390">
    <property type="entry name" value="WH_DNA-bd_sf"/>
</dbReference>
<comment type="caution">
    <text evidence="1">The sequence shown here is derived from an EMBL/GenBank/DDBJ whole genome shotgun (WGS) entry which is preliminary data.</text>
</comment>
<dbReference type="InterPro" id="IPR036388">
    <property type="entry name" value="WH-like_DNA-bd_sf"/>
</dbReference>
<reference evidence="1" key="1">
    <citation type="submission" date="2022-10" db="EMBL/GenBank/DDBJ databases">
        <title>The WGS of Solirubrobacter ginsenosidimutans DSM 21036.</title>
        <authorList>
            <person name="Jiang Z."/>
        </authorList>
    </citation>
    <scope>NUCLEOTIDE SEQUENCE</scope>
    <source>
        <strain evidence="1">DSM 21036</strain>
    </source>
</reference>
<dbReference type="Gene3D" id="1.10.10.10">
    <property type="entry name" value="Winged helix-like DNA-binding domain superfamily/Winged helix DNA-binding domain"/>
    <property type="match status" value="1"/>
</dbReference>
<organism evidence="1 2">
    <name type="scientific">Solirubrobacter ginsenosidimutans</name>
    <dbReference type="NCBI Taxonomy" id="490573"/>
    <lineage>
        <taxon>Bacteria</taxon>
        <taxon>Bacillati</taxon>
        <taxon>Actinomycetota</taxon>
        <taxon>Thermoleophilia</taxon>
        <taxon>Solirubrobacterales</taxon>
        <taxon>Solirubrobacteraceae</taxon>
        <taxon>Solirubrobacter</taxon>
    </lineage>
</organism>
<evidence type="ECO:0000313" key="1">
    <source>
        <dbReference type="EMBL" id="MDA0160784.1"/>
    </source>
</evidence>
<accession>A0A9X3S000</accession>
<dbReference type="AlphaFoldDB" id="A0A9X3S000"/>
<dbReference type="Pfam" id="PF12840">
    <property type="entry name" value="HTH_20"/>
    <property type="match status" value="1"/>
</dbReference>
<proteinExistence type="predicted"/>
<dbReference type="EMBL" id="JAPDOD010000007">
    <property type="protein sequence ID" value="MDA0160784.1"/>
    <property type="molecule type" value="Genomic_DNA"/>
</dbReference>
<sequence>MAPAQRTEAERVYEELRRRGGTATVADIASALGVHRNTVRRQLQQLAGDGIVVERARGKYQLARQHLGLSRSAMKLVEILETARLAAHLTGFDLLAPDAHQHMRRLSHLVYAEPLALESTEFELEANDLVVLRAEIAAGVRVPESVETVVLRGQPDPERYSVYGHVASREKAWVDALRESSRRVINIEPFELGRLLRILVDRGADMRFLRRYATQLGYADRVRAATEGTTPDDSRELHALRAGYTA</sequence>
<protein>
    <submittedName>
        <fullName evidence="1">HTH domain-containing protein</fullName>
    </submittedName>
</protein>
<evidence type="ECO:0000313" key="2">
    <source>
        <dbReference type="Proteomes" id="UP001149140"/>
    </source>
</evidence>
<name>A0A9X3S000_9ACTN</name>
<dbReference type="SUPFAM" id="SSF46785">
    <property type="entry name" value="Winged helix' DNA-binding domain"/>
    <property type="match status" value="1"/>
</dbReference>
<keyword evidence="2" id="KW-1185">Reference proteome</keyword>